<feature type="transmembrane region" description="Helical" evidence="1">
    <location>
        <begin position="7"/>
        <end position="26"/>
    </location>
</feature>
<dbReference type="RefSeq" id="WP_345160865.1">
    <property type="nucleotide sequence ID" value="NZ_BAABHC010000020.1"/>
</dbReference>
<proteinExistence type="predicted"/>
<name>A0ABP8M0K2_9BACT</name>
<reference evidence="3" key="1">
    <citation type="journal article" date="2019" name="Int. J. Syst. Evol. Microbiol.">
        <title>The Global Catalogue of Microorganisms (GCM) 10K type strain sequencing project: providing services to taxonomists for standard genome sequencing and annotation.</title>
        <authorList>
            <consortium name="The Broad Institute Genomics Platform"/>
            <consortium name="The Broad Institute Genome Sequencing Center for Infectious Disease"/>
            <person name="Wu L."/>
            <person name="Ma J."/>
        </authorList>
    </citation>
    <scope>NUCLEOTIDE SEQUENCE [LARGE SCALE GENOMIC DNA]</scope>
    <source>
        <strain evidence="3">JCM 17926</strain>
    </source>
</reference>
<dbReference type="Proteomes" id="UP001500552">
    <property type="component" value="Unassembled WGS sequence"/>
</dbReference>
<keyword evidence="1" id="KW-0812">Transmembrane</keyword>
<keyword evidence="1" id="KW-0472">Membrane</keyword>
<keyword evidence="1" id="KW-1133">Transmembrane helix</keyword>
<evidence type="ECO:0000256" key="1">
    <source>
        <dbReference type="SAM" id="Phobius"/>
    </source>
</evidence>
<evidence type="ECO:0000313" key="3">
    <source>
        <dbReference type="Proteomes" id="UP001500552"/>
    </source>
</evidence>
<evidence type="ECO:0000313" key="2">
    <source>
        <dbReference type="EMBL" id="GAA4439086.1"/>
    </source>
</evidence>
<gene>
    <name evidence="2" type="ORF">GCM10023188_35140</name>
</gene>
<dbReference type="EMBL" id="BAABHC010000020">
    <property type="protein sequence ID" value="GAA4439086.1"/>
    <property type="molecule type" value="Genomic_DNA"/>
</dbReference>
<sequence>MKKTNNIYLYLTIGVVLLLVISFYYLTDFSTNWKQPAFQKDKQIGSTSFELLDYEQCSSQCTHVSPCENFYLVSVDVAEEQALYQFLKEFKPINGCSTRILFQIGNTTNKDWKAVITAKPNEVEFDENYLALSYIDISSFSIVDLANGKANGKFRKYGSDGKLFIEQELVNNISEGKRIVYHQDYRVEQVWKNNTLVSEDTIK</sequence>
<organism evidence="2 3">
    <name type="scientific">Pontibacter saemangeumensis</name>
    <dbReference type="NCBI Taxonomy" id="1084525"/>
    <lineage>
        <taxon>Bacteria</taxon>
        <taxon>Pseudomonadati</taxon>
        <taxon>Bacteroidota</taxon>
        <taxon>Cytophagia</taxon>
        <taxon>Cytophagales</taxon>
        <taxon>Hymenobacteraceae</taxon>
        <taxon>Pontibacter</taxon>
    </lineage>
</organism>
<protein>
    <submittedName>
        <fullName evidence="2">Uncharacterized protein</fullName>
    </submittedName>
</protein>
<keyword evidence="3" id="KW-1185">Reference proteome</keyword>
<dbReference type="Gene3D" id="2.20.110.10">
    <property type="entry name" value="Histone H3 K4-specific methyltransferase SET7/9 N-terminal domain"/>
    <property type="match status" value="1"/>
</dbReference>
<dbReference type="SUPFAM" id="SSF82185">
    <property type="entry name" value="Histone H3 K4-specific methyltransferase SET7/9 N-terminal domain"/>
    <property type="match status" value="1"/>
</dbReference>
<accession>A0ABP8M0K2</accession>
<comment type="caution">
    <text evidence="2">The sequence shown here is derived from an EMBL/GenBank/DDBJ whole genome shotgun (WGS) entry which is preliminary data.</text>
</comment>